<evidence type="ECO:0000313" key="5">
    <source>
        <dbReference type="EMBL" id="ANY83788.1"/>
    </source>
</evidence>
<keyword evidence="1" id="KW-0805">Transcription regulation</keyword>
<dbReference type="PANTHER" id="PTHR47894">
    <property type="entry name" value="HTH-TYPE TRANSCRIPTIONAL REGULATOR GADX"/>
    <property type="match status" value="1"/>
</dbReference>
<dbReference type="PRINTS" id="PR00032">
    <property type="entry name" value="HTHARAC"/>
</dbReference>
<keyword evidence="2" id="KW-0238">DNA-binding</keyword>
<dbReference type="InterPro" id="IPR009057">
    <property type="entry name" value="Homeodomain-like_sf"/>
</dbReference>
<dbReference type="KEGG" id="moc:BB934_36790"/>
<gene>
    <name evidence="5" type="ORF">BB934_36790</name>
</gene>
<dbReference type="OrthoDB" id="9805730at2"/>
<dbReference type="SMART" id="SM00342">
    <property type="entry name" value="HTH_ARAC"/>
    <property type="match status" value="1"/>
</dbReference>
<dbReference type="InterPro" id="IPR020449">
    <property type="entry name" value="Tscrpt_reg_AraC-type_HTH"/>
</dbReference>
<dbReference type="Gene3D" id="1.10.10.60">
    <property type="entry name" value="Homeodomain-like"/>
    <property type="match status" value="1"/>
</dbReference>
<dbReference type="GO" id="GO:0005829">
    <property type="term" value="C:cytosol"/>
    <property type="evidence" value="ECO:0007669"/>
    <property type="project" value="TreeGrafter"/>
</dbReference>
<protein>
    <recommendedName>
        <fullName evidence="4">HTH araC/xylS-type domain-containing protein</fullName>
    </recommendedName>
</protein>
<dbReference type="InterPro" id="IPR032687">
    <property type="entry name" value="AraC-type_N"/>
</dbReference>
<proteinExistence type="predicted"/>
<keyword evidence="5" id="KW-0614">Plasmid</keyword>
<sequence length="355" mass="39216">MPTLKMEALVDGMAWSGFDHAVRHAPGGAAAVFQAIDVPLTVIDRPGQRTAFRKYVAYFEVAAHLTGDPLFGLRLGARTRALRSGIPGYLLMNARYFRDAVRDLAWTLPSLVGGVLVELVEDREPPAFLWSIIADVGPATQFTGHSSAYLVRMLQAHRGPSWRPLRVLHAMPEPKRAERYREILGCPVVFNAPVNAIEFRRDDLRAEKADVDPRLHALLSTYAHYLSERGAATTNVSDAIRMAIRDGIALGRADLPFVAERLRISRRSLQRALAERGLSFSELRDDERFGLARSLLESGSQPIGEIAASLGYAEVSAFSRAFRHRFGASPRSVRRQASIGPAILGPEQELLSNTR</sequence>
<organism evidence="5">
    <name type="scientific">Microvirga ossetica</name>
    <dbReference type="NCBI Taxonomy" id="1882682"/>
    <lineage>
        <taxon>Bacteria</taxon>
        <taxon>Pseudomonadati</taxon>
        <taxon>Pseudomonadota</taxon>
        <taxon>Alphaproteobacteria</taxon>
        <taxon>Hyphomicrobiales</taxon>
        <taxon>Methylobacteriaceae</taxon>
        <taxon>Microvirga</taxon>
    </lineage>
</organism>
<dbReference type="EMBL" id="CP016618">
    <property type="protein sequence ID" value="ANY83788.1"/>
    <property type="molecule type" value="Genomic_DNA"/>
</dbReference>
<evidence type="ECO:0000256" key="1">
    <source>
        <dbReference type="ARBA" id="ARBA00023015"/>
    </source>
</evidence>
<dbReference type="SUPFAM" id="SSF46689">
    <property type="entry name" value="Homeodomain-like"/>
    <property type="match status" value="1"/>
</dbReference>
<accession>A0A1B2EV10</accession>
<evidence type="ECO:0000256" key="2">
    <source>
        <dbReference type="ARBA" id="ARBA00023125"/>
    </source>
</evidence>
<dbReference type="GO" id="GO:0003700">
    <property type="term" value="F:DNA-binding transcription factor activity"/>
    <property type="evidence" value="ECO:0007669"/>
    <property type="project" value="InterPro"/>
</dbReference>
<dbReference type="AlphaFoldDB" id="A0A1B2EV10"/>
<feature type="domain" description="HTH araC/xylS-type" evidence="4">
    <location>
        <begin position="238"/>
        <end position="336"/>
    </location>
</feature>
<keyword evidence="3" id="KW-0804">Transcription</keyword>
<dbReference type="GO" id="GO:0000976">
    <property type="term" value="F:transcription cis-regulatory region binding"/>
    <property type="evidence" value="ECO:0007669"/>
    <property type="project" value="TreeGrafter"/>
</dbReference>
<evidence type="ECO:0000256" key="3">
    <source>
        <dbReference type="ARBA" id="ARBA00023163"/>
    </source>
</evidence>
<evidence type="ECO:0000259" key="4">
    <source>
        <dbReference type="PROSITE" id="PS01124"/>
    </source>
</evidence>
<name>A0A1B2EV10_9HYPH</name>
<reference evidence="5" key="1">
    <citation type="submission" date="2016-07" db="EMBL/GenBank/DDBJ databases">
        <title>Microvirga ossetica sp. nov. a new species of rhizobia isolated from root nodules of the legume species Vicia alpestris Steven originated from North Ossetia region in the Caucasus.</title>
        <authorList>
            <person name="Safronova V.I."/>
            <person name="Kuznetsova I.G."/>
            <person name="Sazanova A.L."/>
            <person name="Belimov A."/>
            <person name="Andronov E."/>
            <person name="Osledkin Y.S."/>
            <person name="Onishchuk O.P."/>
            <person name="Kurchak O.N."/>
            <person name="Shaposhnikov A.I."/>
            <person name="Willems A."/>
            <person name="Tikhonovich I.A."/>
        </authorList>
    </citation>
    <scope>NUCLEOTIDE SEQUENCE [LARGE SCALE GENOMIC DNA]</scope>
    <source>
        <strain evidence="5">V5/3M</strain>
        <plasmid evidence="5">unnamed3</plasmid>
    </source>
</reference>
<geneLocation type="plasmid" evidence="5">
    <name>unnamed3</name>
</geneLocation>
<dbReference type="PANTHER" id="PTHR47894:SF4">
    <property type="entry name" value="HTH-TYPE TRANSCRIPTIONAL REGULATOR GADX"/>
    <property type="match status" value="1"/>
</dbReference>
<dbReference type="RefSeq" id="WP_099514768.1">
    <property type="nucleotide sequence ID" value="NZ_CP016618.1"/>
</dbReference>
<dbReference type="InterPro" id="IPR018060">
    <property type="entry name" value="HTH_AraC"/>
</dbReference>
<dbReference type="PROSITE" id="PS01124">
    <property type="entry name" value="HTH_ARAC_FAMILY_2"/>
    <property type="match status" value="1"/>
</dbReference>
<dbReference type="Pfam" id="PF12625">
    <property type="entry name" value="Arabinose_bd"/>
    <property type="match status" value="1"/>
</dbReference>
<dbReference type="Pfam" id="PF12833">
    <property type="entry name" value="HTH_18"/>
    <property type="match status" value="1"/>
</dbReference>